<evidence type="ECO:0000256" key="2">
    <source>
        <dbReference type="ARBA" id="ARBA00004370"/>
    </source>
</evidence>
<name>A0A9D1MFX2_9FIRM</name>
<dbReference type="CDD" id="cd00082">
    <property type="entry name" value="HisKA"/>
    <property type="match status" value="1"/>
</dbReference>
<dbReference type="PANTHER" id="PTHR43711">
    <property type="entry name" value="TWO-COMPONENT HISTIDINE KINASE"/>
    <property type="match status" value="1"/>
</dbReference>
<organism evidence="11 12">
    <name type="scientific">Candidatus Scatosoma pullistercoris</name>
    <dbReference type="NCBI Taxonomy" id="2840934"/>
    <lineage>
        <taxon>Bacteria</taxon>
        <taxon>Bacillati</taxon>
        <taxon>Bacillota</taxon>
        <taxon>Clostridia</taxon>
        <taxon>Candidatus Scatosoma</taxon>
    </lineage>
</organism>
<feature type="transmembrane region" description="Helical" evidence="9">
    <location>
        <begin position="6"/>
        <end position="23"/>
    </location>
</feature>
<dbReference type="Proteomes" id="UP000824081">
    <property type="component" value="Unassembled WGS sequence"/>
</dbReference>
<reference evidence="11" key="2">
    <citation type="journal article" date="2021" name="PeerJ">
        <title>Extensive microbial diversity within the chicken gut microbiome revealed by metagenomics and culture.</title>
        <authorList>
            <person name="Gilroy R."/>
            <person name="Ravi A."/>
            <person name="Getino M."/>
            <person name="Pursley I."/>
            <person name="Horton D.L."/>
            <person name="Alikhan N.F."/>
            <person name="Baker D."/>
            <person name="Gharbi K."/>
            <person name="Hall N."/>
            <person name="Watson M."/>
            <person name="Adriaenssens E.M."/>
            <person name="Foster-Nyarko E."/>
            <person name="Jarju S."/>
            <person name="Secka A."/>
            <person name="Antonio M."/>
            <person name="Oren A."/>
            <person name="Chaudhuri R.R."/>
            <person name="La Ragione R."/>
            <person name="Hildebrand F."/>
            <person name="Pallen M.J."/>
        </authorList>
    </citation>
    <scope>NUCLEOTIDE SEQUENCE</scope>
    <source>
        <strain evidence="11">11687</strain>
    </source>
</reference>
<dbReference type="EMBL" id="DVMZ01000121">
    <property type="protein sequence ID" value="HIU59352.1"/>
    <property type="molecule type" value="Genomic_DNA"/>
</dbReference>
<keyword evidence="8" id="KW-0175">Coiled coil</keyword>
<dbReference type="FunFam" id="3.30.565.10:FF:000006">
    <property type="entry name" value="Sensor histidine kinase WalK"/>
    <property type="match status" value="1"/>
</dbReference>
<keyword evidence="7" id="KW-0902">Two-component regulatory system</keyword>
<protein>
    <recommendedName>
        <fullName evidence="3">histidine kinase</fullName>
        <ecNumber evidence="3">2.7.13.3</ecNumber>
    </recommendedName>
</protein>
<gene>
    <name evidence="11" type="ORF">IAC57_04540</name>
</gene>
<evidence type="ECO:0000313" key="11">
    <source>
        <dbReference type="EMBL" id="HIU59352.1"/>
    </source>
</evidence>
<keyword evidence="9" id="KW-1133">Transmembrane helix</keyword>
<dbReference type="SMART" id="SM00387">
    <property type="entry name" value="HATPase_c"/>
    <property type="match status" value="1"/>
</dbReference>
<evidence type="ECO:0000256" key="7">
    <source>
        <dbReference type="ARBA" id="ARBA00023012"/>
    </source>
</evidence>
<dbReference type="InterPro" id="IPR003661">
    <property type="entry name" value="HisK_dim/P_dom"/>
</dbReference>
<evidence type="ECO:0000256" key="3">
    <source>
        <dbReference type="ARBA" id="ARBA00012438"/>
    </source>
</evidence>
<dbReference type="InterPro" id="IPR003594">
    <property type="entry name" value="HATPase_dom"/>
</dbReference>
<dbReference type="Gene3D" id="3.30.565.10">
    <property type="entry name" value="Histidine kinase-like ATPase, C-terminal domain"/>
    <property type="match status" value="1"/>
</dbReference>
<evidence type="ECO:0000256" key="4">
    <source>
        <dbReference type="ARBA" id="ARBA00022553"/>
    </source>
</evidence>
<dbReference type="InterPro" id="IPR036890">
    <property type="entry name" value="HATPase_C_sf"/>
</dbReference>
<dbReference type="PRINTS" id="PR00344">
    <property type="entry name" value="BCTRLSENSOR"/>
</dbReference>
<keyword evidence="4" id="KW-0597">Phosphoprotein</keyword>
<evidence type="ECO:0000256" key="5">
    <source>
        <dbReference type="ARBA" id="ARBA00022679"/>
    </source>
</evidence>
<keyword evidence="6" id="KW-0418">Kinase</keyword>
<dbReference type="InterPro" id="IPR005467">
    <property type="entry name" value="His_kinase_dom"/>
</dbReference>
<evidence type="ECO:0000259" key="10">
    <source>
        <dbReference type="PROSITE" id="PS50109"/>
    </source>
</evidence>
<comment type="subcellular location">
    <subcellularLocation>
        <location evidence="2">Membrane</location>
    </subcellularLocation>
</comment>
<proteinExistence type="predicted"/>
<sequence length="456" mass="51035">MRKKILWISQLIMAVVLLIYAFFSTRVFYENLIDTTEADLRIYMNLFDENDYAIDQQGVEGFSGQLSGLRVTFIDTEGNVLADSSKTDLGNHADREEVRLALSGGDGYSVRHSDSLGEDMIYYCRKFTALSGGEYLVRIAVSTSSEWQVFRSTLPTIAGFLVLDFVICLLFTYLETEFILRPVHKLAKDAALNLRLSTRYPELQPIVEALNARNAEVSEQLRELSEEKELVEKAQRSKNDFIANVTHEMNTPLTSIRGYSELIAGGALDEEQTRAAASTLVKQSDRLSKLIACIINYNEIDNDELPSYEVNLSKLAEETLEVLQPEIEKRKILLEKAIEPGILVMSRHERLSEVLGNLIRNAIRYNKEGGSLRVGVVRAEDGHPRLTVSDTGIGIAEENLERIFDRFFTVDKSHSGKNGGFGLGLAVVKKICRKAGWGLRVDSKLGEGTTFTVDFG</sequence>
<evidence type="ECO:0000256" key="9">
    <source>
        <dbReference type="SAM" id="Phobius"/>
    </source>
</evidence>
<dbReference type="InterPro" id="IPR004358">
    <property type="entry name" value="Sig_transdc_His_kin-like_C"/>
</dbReference>
<dbReference type="GO" id="GO:0016020">
    <property type="term" value="C:membrane"/>
    <property type="evidence" value="ECO:0007669"/>
    <property type="project" value="UniProtKB-SubCell"/>
</dbReference>
<comment type="caution">
    <text evidence="11">The sequence shown here is derived from an EMBL/GenBank/DDBJ whole genome shotgun (WGS) entry which is preliminary data.</text>
</comment>
<dbReference type="SUPFAM" id="SSF47384">
    <property type="entry name" value="Homodimeric domain of signal transducing histidine kinase"/>
    <property type="match status" value="1"/>
</dbReference>
<keyword evidence="9" id="KW-0472">Membrane</keyword>
<feature type="coiled-coil region" evidence="8">
    <location>
        <begin position="207"/>
        <end position="237"/>
    </location>
</feature>
<keyword evidence="9" id="KW-0812">Transmembrane</keyword>
<dbReference type="PANTHER" id="PTHR43711:SF1">
    <property type="entry name" value="HISTIDINE KINASE 1"/>
    <property type="match status" value="1"/>
</dbReference>
<evidence type="ECO:0000256" key="8">
    <source>
        <dbReference type="SAM" id="Coils"/>
    </source>
</evidence>
<dbReference type="Pfam" id="PF02518">
    <property type="entry name" value="HATPase_c"/>
    <property type="match status" value="1"/>
</dbReference>
<evidence type="ECO:0000256" key="1">
    <source>
        <dbReference type="ARBA" id="ARBA00000085"/>
    </source>
</evidence>
<dbReference type="EC" id="2.7.13.3" evidence="3"/>
<dbReference type="PROSITE" id="PS50109">
    <property type="entry name" value="HIS_KIN"/>
    <property type="match status" value="1"/>
</dbReference>
<dbReference type="GO" id="GO:0000155">
    <property type="term" value="F:phosphorelay sensor kinase activity"/>
    <property type="evidence" value="ECO:0007669"/>
    <property type="project" value="InterPro"/>
</dbReference>
<reference evidence="11" key="1">
    <citation type="submission" date="2020-10" db="EMBL/GenBank/DDBJ databases">
        <authorList>
            <person name="Gilroy R."/>
        </authorList>
    </citation>
    <scope>NUCLEOTIDE SEQUENCE</scope>
    <source>
        <strain evidence="11">11687</strain>
    </source>
</reference>
<keyword evidence="5" id="KW-0808">Transferase</keyword>
<dbReference type="Gene3D" id="1.10.287.130">
    <property type="match status" value="1"/>
</dbReference>
<comment type="catalytic activity">
    <reaction evidence="1">
        <text>ATP + protein L-histidine = ADP + protein N-phospho-L-histidine.</text>
        <dbReference type="EC" id="2.7.13.3"/>
    </reaction>
</comment>
<dbReference type="CDD" id="cd00075">
    <property type="entry name" value="HATPase"/>
    <property type="match status" value="1"/>
</dbReference>
<dbReference type="AlphaFoldDB" id="A0A9D1MFX2"/>
<evidence type="ECO:0000313" key="12">
    <source>
        <dbReference type="Proteomes" id="UP000824081"/>
    </source>
</evidence>
<evidence type="ECO:0000256" key="6">
    <source>
        <dbReference type="ARBA" id="ARBA00022777"/>
    </source>
</evidence>
<dbReference type="SMART" id="SM00388">
    <property type="entry name" value="HisKA"/>
    <property type="match status" value="1"/>
</dbReference>
<dbReference type="InterPro" id="IPR050736">
    <property type="entry name" value="Sensor_HK_Regulatory"/>
</dbReference>
<feature type="domain" description="Histidine kinase" evidence="10">
    <location>
        <begin position="244"/>
        <end position="456"/>
    </location>
</feature>
<accession>A0A9D1MFX2</accession>
<dbReference type="SUPFAM" id="SSF55874">
    <property type="entry name" value="ATPase domain of HSP90 chaperone/DNA topoisomerase II/histidine kinase"/>
    <property type="match status" value="1"/>
</dbReference>
<dbReference type="Pfam" id="PF00512">
    <property type="entry name" value="HisKA"/>
    <property type="match status" value="1"/>
</dbReference>
<dbReference type="InterPro" id="IPR036097">
    <property type="entry name" value="HisK_dim/P_sf"/>
</dbReference>